<reference evidence="9" key="3">
    <citation type="submission" date="2025-09" db="UniProtKB">
        <authorList>
            <consortium name="Ensembl"/>
        </authorList>
    </citation>
    <scope>IDENTIFICATION</scope>
</reference>
<dbReference type="CDD" id="cd00051">
    <property type="entry name" value="EFh"/>
    <property type="match status" value="1"/>
</dbReference>
<dbReference type="Ensembl" id="ENSSFOT00015081900.1">
    <property type="protein sequence ID" value="ENSSFOP00015045338.1"/>
    <property type="gene ID" value="ENSSFOG00015023414.2"/>
</dbReference>
<feature type="region of interest" description="Disordered" evidence="6">
    <location>
        <begin position="1153"/>
        <end position="1201"/>
    </location>
</feature>
<dbReference type="InterPro" id="IPR002017">
    <property type="entry name" value="Spectrin_repeat"/>
</dbReference>
<evidence type="ECO:0000256" key="1">
    <source>
        <dbReference type="ARBA" id="ARBA00004245"/>
    </source>
</evidence>
<dbReference type="GeneTree" id="ENSGT00940000166468"/>
<accession>A0A8C9T1F8</accession>
<dbReference type="InterPro" id="IPR003108">
    <property type="entry name" value="GAR_dom"/>
</dbReference>
<dbReference type="GO" id="GO:0005509">
    <property type="term" value="F:calcium ion binding"/>
    <property type="evidence" value="ECO:0007669"/>
    <property type="project" value="InterPro"/>
</dbReference>
<dbReference type="PANTHER" id="PTHR23169:SF25">
    <property type="entry name" value="MICROTUBULE-ACTIN CROSS-LINKING FACTOR 1, ISOFORMS 1_2_3_4_5"/>
    <property type="match status" value="1"/>
</dbReference>
<dbReference type="SMART" id="SM00150">
    <property type="entry name" value="SPEC"/>
    <property type="match status" value="11"/>
</dbReference>
<dbReference type="Proteomes" id="UP000694397">
    <property type="component" value="Chromosome 15"/>
</dbReference>
<comment type="subcellular location">
    <subcellularLocation>
        <location evidence="1">Cytoplasm</location>
        <location evidence="1">Cytoskeleton</location>
    </subcellularLocation>
</comment>
<keyword evidence="10" id="KW-1185">Reference proteome</keyword>
<dbReference type="GO" id="GO:0032886">
    <property type="term" value="P:regulation of microtubule-based process"/>
    <property type="evidence" value="ECO:0007669"/>
    <property type="project" value="TreeGrafter"/>
</dbReference>
<dbReference type="InterPro" id="IPR011992">
    <property type="entry name" value="EF-hand-dom_pair"/>
</dbReference>
<evidence type="ECO:0000256" key="5">
    <source>
        <dbReference type="ARBA" id="ARBA00023212"/>
    </source>
</evidence>
<feature type="compositionally biased region" description="Basic residues" evidence="6">
    <location>
        <begin position="1473"/>
        <end position="1482"/>
    </location>
</feature>
<dbReference type="GO" id="GO:0005874">
    <property type="term" value="C:microtubule"/>
    <property type="evidence" value="ECO:0007669"/>
    <property type="project" value="TreeGrafter"/>
</dbReference>
<evidence type="ECO:0000256" key="6">
    <source>
        <dbReference type="SAM" id="MobiDB-lite"/>
    </source>
</evidence>
<dbReference type="Gene3D" id="1.10.238.10">
    <property type="entry name" value="EF-hand"/>
    <property type="match status" value="1"/>
</dbReference>
<dbReference type="GO" id="GO:0015629">
    <property type="term" value="C:actin cytoskeleton"/>
    <property type="evidence" value="ECO:0007669"/>
    <property type="project" value="TreeGrafter"/>
</dbReference>
<organism evidence="9 10">
    <name type="scientific">Scleropages formosus</name>
    <name type="common">Asian bonytongue</name>
    <name type="synonym">Osteoglossum formosum</name>
    <dbReference type="NCBI Taxonomy" id="113540"/>
    <lineage>
        <taxon>Eukaryota</taxon>
        <taxon>Metazoa</taxon>
        <taxon>Chordata</taxon>
        <taxon>Craniata</taxon>
        <taxon>Vertebrata</taxon>
        <taxon>Euteleostomi</taxon>
        <taxon>Actinopterygii</taxon>
        <taxon>Neopterygii</taxon>
        <taxon>Teleostei</taxon>
        <taxon>Osteoglossocephala</taxon>
        <taxon>Osteoglossomorpha</taxon>
        <taxon>Osteoglossiformes</taxon>
        <taxon>Osteoglossidae</taxon>
        <taxon>Scleropages</taxon>
    </lineage>
</organism>
<dbReference type="InterPro" id="IPR002048">
    <property type="entry name" value="EF_hand_dom"/>
</dbReference>
<dbReference type="GO" id="GO:0005737">
    <property type="term" value="C:cytoplasm"/>
    <property type="evidence" value="ECO:0007669"/>
    <property type="project" value="TreeGrafter"/>
</dbReference>
<dbReference type="GO" id="GO:0005886">
    <property type="term" value="C:plasma membrane"/>
    <property type="evidence" value="ECO:0007669"/>
    <property type="project" value="UniProtKB-SubCell"/>
</dbReference>
<reference evidence="9 10" key="1">
    <citation type="submission" date="2019-04" db="EMBL/GenBank/DDBJ databases">
        <authorList>
            <consortium name="Wellcome Sanger Institute Data Sharing"/>
        </authorList>
    </citation>
    <scope>NUCLEOTIDE SEQUENCE [LARGE SCALE GENOMIC DNA]</scope>
</reference>
<feature type="domain" description="GAR" evidence="8">
    <location>
        <begin position="1328"/>
        <end position="1398"/>
    </location>
</feature>
<dbReference type="SMART" id="SM00243">
    <property type="entry name" value="GAS2"/>
    <property type="match status" value="1"/>
</dbReference>
<dbReference type="Gene3D" id="3.30.920.20">
    <property type="entry name" value="Gas2-like domain"/>
    <property type="match status" value="1"/>
</dbReference>
<dbReference type="PANTHER" id="PTHR23169">
    <property type="entry name" value="ENVOPLAKIN"/>
    <property type="match status" value="1"/>
</dbReference>
<feature type="region of interest" description="Disordered" evidence="6">
    <location>
        <begin position="599"/>
        <end position="620"/>
    </location>
</feature>
<dbReference type="Gene3D" id="1.20.58.60">
    <property type="match status" value="11"/>
</dbReference>
<dbReference type="PROSITE" id="PS51460">
    <property type="entry name" value="GAR"/>
    <property type="match status" value="1"/>
</dbReference>
<evidence type="ECO:0000259" key="8">
    <source>
        <dbReference type="PROSITE" id="PS51460"/>
    </source>
</evidence>
<dbReference type="Pfam" id="PF13499">
    <property type="entry name" value="EF-hand_7"/>
    <property type="match status" value="1"/>
</dbReference>
<feature type="domain" description="EF-hand" evidence="7">
    <location>
        <begin position="1290"/>
        <end position="1325"/>
    </location>
</feature>
<dbReference type="GO" id="GO:0005198">
    <property type="term" value="F:structural molecule activity"/>
    <property type="evidence" value="ECO:0007669"/>
    <property type="project" value="TreeGrafter"/>
</dbReference>
<dbReference type="PROSITE" id="PS50222">
    <property type="entry name" value="EF_HAND_2"/>
    <property type="match status" value="2"/>
</dbReference>
<keyword evidence="5" id="KW-0206">Cytoskeleton</keyword>
<dbReference type="OrthoDB" id="10016565at2759"/>
<dbReference type="InterPro" id="IPR018247">
    <property type="entry name" value="EF_Hand_1_Ca_BS"/>
</dbReference>
<protein>
    <recommendedName>
        <fullName evidence="11">Microtubule-actin cross-linking factor 1-like</fullName>
    </recommendedName>
</protein>
<feature type="compositionally biased region" description="Low complexity" evidence="6">
    <location>
        <begin position="1452"/>
        <end position="1470"/>
    </location>
</feature>
<dbReference type="PROSITE" id="PS00018">
    <property type="entry name" value="EF_HAND_1"/>
    <property type="match status" value="1"/>
</dbReference>
<feature type="region of interest" description="Disordered" evidence="6">
    <location>
        <begin position="1433"/>
        <end position="1482"/>
    </location>
</feature>
<dbReference type="GO" id="GO:0005882">
    <property type="term" value="C:intermediate filament"/>
    <property type="evidence" value="ECO:0007669"/>
    <property type="project" value="TreeGrafter"/>
</dbReference>
<dbReference type="GO" id="GO:0008017">
    <property type="term" value="F:microtubule binding"/>
    <property type="evidence" value="ECO:0007669"/>
    <property type="project" value="InterPro"/>
</dbReference>
<dbReference type="GO" id="GO:0042060">
    <property type="term" value="P:wound healing"/>
    <property type="evidence" value="ECO:0007669"/>
    <property type="project" value="TreeGrafter"/>
</dbReference>
<keyword evidence="3" id="KW-0479">Metal-binding</keyword>
<dbReference type="CDD" id="cd00176">
    <property type="entry name" value="SPEC"/>
    <property type="match status" value="6"/>
</dbReference>
<name>A0A8C9T1F8_SCLFO</name>
<dbReference type="SMART" id="SM00054">
    <property type="entry name" value="EFh"/>
    <property type="match status" value="2"/>
</dbReference>
<dbReference type="InterPro" id="IPR036534">
    <property type="entry name" value="GAR_dom_sf"/>
</dbReference>
<feature type="domain" description="EF-hand" evidence="7">
    <location>
        <begin position="1254"/>
        <end position="1289"/>
    </location>
</feature>
<dbReference type="GO" id="GO:0051893">
    <property type="term" value="P:regulation of focal adhesion assembly"/>
    <property type="evidence" value="ECO:0007669"/>
    <property type="project" value="TreeGrafter"/>
</dbReference>
<evidence type="ECO:0000259" key="7">
    <source>
        <dbReference type="PROSITE" id="PS50222"/>
    </source>
</evidence>
<proteinExistence type="predicted"/>
<evidence type="ECO:0000256" key="4">
    <source>
        <dbReference type="ARBA" id="ARBA00022837"/>
    </source>
</evidence>
<keyword evidence="4" id="KW-0106">Calcium</keyword>
<dbReference type="SUPFAM" id="SSF143575">
    <property type="entry name" value="GAS2 domain-like"/>
    <property type="match status" value="1"/>
</dbReference>
<dbReference type="InterPro" id="IPR043197">
    <property type="entry name" value="Plakin"/>
</dbReference>
<keyword evidence="2" id="KW-0963">Cytoplasm</keyword>
<sequence>MDLFSETLAQLEPWLEETETVMEHLPPPDVDPEALRQQQDHFRILRECVSEHQANVRKLQLIGAPLAKLSGQEGTTVRQRCSSVERRYLAVKEKVTSHGAVLQEAIFQTSQFHEKMDSLLETLEKAAQRLRQRPPVAVEVEKIQEQLAVHRAAGWELDKLLPSYSALCVLGEKLLMCEDYAHLAAMREQLVRLQSVWDEIRQRADEREAKLLEALSLAEAFRAKADLLQDTLRDTQHVLDVLEAPGVDPFLIKHQVEVAEAVRKEVDGLWQRVGTLRSLGAELITTCGETDKQHVMNKQEEAWDGLNRTCGDRKERLEEALMSSLQYQHALQTMFAYLDRAMRELSDMSSVAVDLGSITQQMEELKVCVCAWVHQQQVAMETLSHKGAALLQRAADPADRNKIQEPLSVLRDLWEHLGGQIVQRQHQVEAALLAMGQLPYALSELQSWFSQSHAFLNTQQPTSCDPKSLETELARNRVLKKELLSRSSTLERICAAGWELVGTTAGDQAQHVQEQLDSLSRAWENLLLKVQAQQNLLETSLQKCYHAELEEILKWLTLTESRLEEAQATGGLPEMAREQLQRHMVTPCPLSACPSRTHTHLHTHTHTPRNLFPGSGPEDEAGLRTAQTLQKLTLLQDKWTMISTKMEEKKVRLEQVVVLAMSFQASLQMCINWLIQAEQALNMAPPPSLILDTILLQIDQHQEFMTALDSHRDLVEALESAGARLGSVGLEQDVVLVRSLLLRVQARWDQLVQSSLEREQRLEKARTTAEQFKGVWLDLWEWLQEADGKLDVDLETTDDPEKINSLLAEHKEFQKVLRSKRPVFYTTVRFCRTIREQATLPADTLKLGNLLGKIRDKWDCICGRSVDRQRLLEEVLLQVGQVAAALHGVFDWLLGAEPQLGEEQPVHGDLGLVAHLVDSHKVLQQELSKRAASVEALKRSTAELMDKGWSPSIWEKMELEELSRRWDSVCVLSVNRQLRLQQALKQAEEFRSAVQRVRAWLSGAEQSLQFRGVLPDELEPLQNLLHNQRELMEALQEKRPDVDKAMSMGQEILSACHPDSITPIRQAVAALQARFQEVLTWAKLHQQRLERALLELQDSAAQLDDLQSWLLWADTVLAQREAEPVPQDVPRLRALVVDHQAFMEEVVQKQTDVERVSKAQQSKGSGRGSSPADKLRTCESLRKTPTLPHPPGPSTESPSSHFRCNLSRWQQVWQRANACQRRYNDALYRAEELAEGPVFDFDVWRERFMCWLRYRKTGVMDVFRPVDTDQDGRITRLDFIECILASKFPTNQQELTSVADIFDQNGDGHIDYYQFVATLLSNRELNRVDKDSIEDEVLRQVVQCRCLKRFQVELMGTNKYKFWDSECSVRMLFGYVLVQLGGTWVDLDQFLLKYDPCRGEDRPPDTHTHTHTNVVPPSLWGLQIYSEQNEGDEFSLTGQMSPQREEKHTPDLLKPVSVSLSPASSSTSCVGRRLSRKRGGDM</sequence>
<dbReference type="SUPFAM" id="SSF47473">
    <property type="entry name" value="EF-hand"/>
    <property type="match status" value="1"/>
</dbReference>
<evidence type="ECO:0000256" key="2">
    <source>
        <dbReference type="ARBA" id="ARBA00022490"/>
    </source>
</evidence>
<reference evidence="9" key="2">
    <citation type="submission" date="2025-08" db="UniProtKB">
        <authorList>
            <consortium name="Ensembl"/>
        </authorList>
    </citation>
    <scope>IDENTIFICATION</scope>
</reference>
<dbReference type="InterPro" id="IPR018159">
    <property type="entry name" value="Spectrin/alpha-actinin"/>
</dbReference>
<dbReference type="GO" id="GO:0045296">
    <property type="term" value="F:cadherin binding"/>
    <property type="evidence" value="ECO:0007669"/>
    <property type="project" value="TreeGrafter"/>
</dbReference>
<dbReference type="SUPFAM" id="SSF46966">
    <property type="entry name" value="Spectrin repeat"/>
    <property type="match status" value="9"/>
</dbReference>
<dbReference type="Pfam" id="PF02187">
    <property type="entry name" value="GAS2"/>
    <property type="match status" value="1"/>
</dbReference>
<feature type="compositionally biased region" description="Basic and acidic residues" evidence="6">
    <location>
        <begin position="1173"/>
        <end position="1182"/>
    </location>
</feature>
<evidence type="ECO:0000256" key="3">
    <source>
        <dbReference type="ARBA" id="ARBA00022723"/>
    </source>
</evidence>
<dbReference type="FunFam" id="1.20.58.60:FF:000001">
    <property type="entry name" value="Microtubule-actin cross-linking factor 1"/>
    <property type="match status" value="2"/>
</dbReference>
<evidence type="ECO:0000313" key="9">
    <source>
        <dbReference type="Ensembl" id="ENSSFOP00015045338.1"/>
    </source>
</evidence>
<dbReference type="GO" id="GO:0045104">
    <property type="term" value="P:intermediate filament cytoskeleton organization"/>
    <property type="evidence" value="ECO:0007669"/>
    <property type="project" value="InterPro"/>
</dbReference>
<gene>
    <name evidence="9" type="primary">LOC108931269</name>
</gene>
<evidence type="ECO:0008006" key="11">
    <source>
        <dbReference type="Google" id="ProtNLM"/>
    </source>
</evidence>
<dbReference type="Pfam" id="PF00435">
    <property type="entry name" value="Spectrin"/>
    <property type="match status" value="6"/>
</dbReference>
<evidence type="ECO:0000313" key="10">
    <source>
        <dbReference type="Proteomes" id="UP000694397"/>
    </source>
</evidence>